<sequence>MKQTLRSLDKNHLKLNGRSETRVASQLHLSQHALTSYGSLHKACSNSEAIHNFRCRIKWVNWVPLKCNVMAWRASMGHLPVKTELLKRNVQVDNQVASMGGDLLYRGILTISLTTR</sequence>
<dbReference type="Proteomes" id="UP001206925">
    <property type="component" value="Unassembled WGS sequence"/>
</dbReference>
<dbReference type="InterPro" id="IPR026960">
    <property type="entry name" value="RVT-Znf"/>
</dbReference>
<feature type="domain" description="Reverse transcriptase zinc-binding" evidence="1">
    <location>
        <begin position="46"/>
        <end position="95"/>
    </location>
</feature>
<keyword evidence="3" id="KW-1185">Reference proteome</keyword>
<organism evidence="2 3">
    <name type="scientific">Ambrosia artemisiifolia</name>
    <name type="common">Common ragweed</name>
    <dbReference type="NCBI Taxonomy" id="4212"/>
    <lineage>
        <taxon>Eukaryota</taxon>
        <taxon>Viridiplantae</taxon>
        <taxon>Streptophyta</taxon>
        <taxon>Embryophyta</taxon>
        <taxon>Tracheophyta</taxon>
        <taxon>Spermatophyta</taxon>
        <taxon>Magnoliopsida</taxon>
        <taxon>eudicotyledons</taxon>
        <taxon>Gunneridae</taxon>
        <taxon>Pentapetalae</taxon>
        <taxon>asterids</taxon>
        <taxon>campanulids</taxon>
        <taxon>Asterales</taxon>
        <taxon>Asteraceae</taxon>
        <taxon>Asteroideae</taxon>
        <taxon>Heliantheae alliance</taxon>
        <taxon>Heliantheae</taxon>
        <taxon>Ambrosia</taxon>
    </lineage>
</organism>
<accession>A0AAD5CTE4</accession>
<evidence type="ECO:0000313" key="2">
    <source>
        <dbReference type="EMBL" id="KAI7747554.1"/>
    </source>
</evidence>
<dbReference type="Pfam" id="PF13966">
    <property type="entry name" value="zf-RVT"/>
    <property type="match status" value="1"/>
</dbReference>
<reference evidence="2" key="1">
    <citation type="submission" date="2022-06" db="EMBL/GenBank/DDBJ databases">
        <title>Uncovering the hologenomic basis of an extraordinary plant invasion.</title>
        <authorList>
            <person name="Bieker V.C."/>
            <person name="Martin M.D."/>
            <person name="Gilbert T."/>
            <person name="Hodgins K."/>
            <person name="Battlay P."/>
            <person name="Petersen B."/>
            <person name="Wilson J."/>
        </authorList>
    </citation>
    <scope>NUCLEOTIDE SEQUENCE</scope>
    <source>
        <strain evidence="2">AA19_3_7</strain>
        <tissue evidence="2">Leaf</tissue>
    </source>
</reference>
<evidence type="ECO:0000259" key="1">
    <source>
        <dbReference type="Pfam" id="PF13966"/>
    </source>
</evidence>
<comment type="caution">
    <text evidence="2">The sequence shown here is derived from an EMBL/GenBank/DDBJ whole genome shotgun (WGS) entry which is preliminary data.</text>
</comment>
<name>A0AAD5CTE4_AMBAR</name>
<dbReference type="AlphaFoldDB" id="A0AAD5CTE4"/>
<dbReference type="EMBL" id="JAMZMK010006733">
    <property type="protein sequence ID" value="KAI7747554.1"/>
    <property type="molecule type" value="Genomic_DNA"/>
</dbReference>
<protein>
    <recommendedName>
        <fullName evidence="1">Reverse transcriptase zinc-binding domain-containing protein</fullName>
    </recommendedName>
</protein>
<proteinExistence type="predicted"/>
<gene>
    <name evidence="2" type="ORF">M8C21_012066</name>
</gene>
<evidence type="ECO:0000313" key="3">
    <source>
        <dbReference type="Proteomes" id="UP001206925"/>
    </source>
</evidence>